<proteinExistence type="predicted"/>
<dbReference type="AlphaFoldDB" id="X1RM24"/>
<comment type="caution">
    <text evidence="2">The sequence shown here is derived from an EMBL/GenBank/DDBJ whole genome shotgun (WGS) entry which is preliminary data.</text>
</comment>
<evidence type="ECO:0000313" key="2">
    <source>
        <dbReference type="EMBL" id="GAI56574.1"/>
    </source>
</evidence>
<dbReference type="InterPro" id="IPR000523">
    <property type="entry name" value="Mg_chelatse_chII-like_cat_dom"/>
</dbReference>
<dbReference type="Pfam" id="PF13541">
    <property type="entry name" value="ChlI"/>
    <property type="match status" value="1"/>
</dbReference>
<dbReference type="SUPFAM" id="SSF54211">
    <property type="entry name" value="Ribosomal protein S5 domain 2-like"/>
    <property type="match status" value="1"/>
</dbReference>
<name>X1RM24_9ZZZZ</name>
<dbReference type="InterPro" id="IPR027417">
    <property type="entry name" value="P-loop_NTPase"/>
</dbReference>
<dbReference type="GO" id="GO:0005524">
    <property type="term" value="F:ATP binding"/>
    <property type="evidence" value="ECO:0007669"/>
    <property type="project" value="InterPro"/>
</dbReference>
<dbReference type="InterPro" id="IPR014721">
    <property type="entry name" value="Ribsml_uS5_D2-typ_fold_subgr"/>
</dbReference>
<dbReference type="Pfam" id="PF01078">
    <property type="entry name" value="Mg_chelatase"/>
    <property type="match status" value="1"/>
</dbReference>
<protein>
    <recommendedName>
        <fullName evidence="1">Magnesium chelatase ChlI-like catalytic domain-containing protein</fullName>
    </recommendedName>
</protein>
<feature type="non-terminal residue" evidence="2">
    <location>
        <position position="162"/>
    </location>
</feature>
<evidence type="ECO:0000259" key="1">
    <source>
        <dbReference type="Pfam" id="PF01078"/>
    </source>
</evidence>
<reference evidence="2" key="1">
    <citation type="journal article" date="2014" name="Front. Microbiol.">
        <title>High frequency of phylogenetically diverse reductive dehalogenase-homologous genes in deep subseafloor sedimentary metagenomes.</title>
        <authorList>
            <person name="Kawai M."/>
            <person name="Futagami T."/>
            <person name="Toyoda A."/>
            <person name="Takaki Y."/>
            <person name="Nishi S."/>
            <person name="Hori S."/>
            <person name="Arai W."/>
            <person name="Tsubouchi T."/>
            <person name="Morono Y."/>
            <person name="Uchiyama I."/>
            <person name="Ito T."/>
            <person name="Fujiyama A."/>
            <person name="Inagaki F."/>
            <person name="Takami H."/>
        </authorList>
    </citation>
    <scope>NUCLEOTIDE SEQUENCE</scope>
    <source>
        <strain evidence="2">Expedition CK06-06</strain>
    </source>
</reference>
<gene>
    <name evidence="2" type="ORF">S06H3_61936</name>
</gene>
<organism evidence="2">
    <name type="scientific">marine sediment metagenome</name>
    <dbReference type="NCBI Taxonomy" id="412755"/>
    <lineage>
        <taxon>unclassified sequences</taxon>
        <taxon>metagenomes</taxon>
        <taxon>ecological metagenomes</taxon>
    </lineage>
</organism>
<feature type="non-terminal residue" evidence="2">
    <location>
        <position position="1"/>
    </location>
</feature>
<dbReference type="SUPFAM" id="SSF52540">
    <property type="entry name" value="P-loop containing nucleoside triphosphate hydrolases"/>
    <property type="match status" value="1"/>
</dbReference>
<sequence>VNLAPAYLKKAGPAYDLPIAVGILLSSEQISANVSQTALLGELSLDGSLRHTNGILPMVALAHQEKISTIIVPEMDAREASIIEGTEIIPVASLAQLVSYFKGEIATPEFKTEPAEEYTPATLPPTDLAYVKGQEHVKRALEVAAAGGHNVVMMGPPGSGET</sequence>
<accession>X1RM24</accession>
<dbReference type="Gene3D" id="3.30.230.10">
    <property type="match status" value="1"/>
</dbReference>
<dbReference type="EMBL" id="BARV01040720">
    <property type="protein sequence ID" value="GAI56574.1"/>
    <property type="molecule type" value="Genomic_DNA"/>
</dbReference>
<dbReference type="InterPro" id="IPR020568">
    <property type="entry name" value="Ribosomal_Su5_D2-typ_SF"/>
</dbReference>
<dbReference type="Gene3D" id="3.40.50.300">
    <property type="entry name" value="P-loop containing nucleotide triphosphate hydrolases"/>
    <property type="match status" value="1"/>
</dbReference>
<feature type="domain" description="Magnesium chelatase ChlI-like catalytic" evidence="1">
    <location>
        <begin position="127"/>
        <end position="162"/>
    </location>
</feature>